<reference evidence="2" key="1">
    <citation type="journal article" date="2022" name="bioRxiv">
        <title>Sequencing and chromosome-scale assembly of the giantPleurodeles waltlgenome.</title>
        <authorList>
            <person name="Brown T."/>
            <person name="Elewa A."/>
            <person name="Iarovenko S."/>
            <person name="Subramanian E."/>
            <person name="Araus A.J."/>
            <person name="Petzold A."/>
            <person name="Susuki M."/>
            <person name="Suzuki K.-i.T."/>
            <person name="Hayashi T."/>
            <person name="Toyoda A."/>
            <person name="Oliveira C."/>
            <person name="Osipova E."/>
            <person name="Leigh N.D."/>
            <person name="Simon A."/>
            <person name="Yun M.H."/>
        </authorList>
    </citation>
    <scope>NUCLEOTIDE SEQUENCE</scope>
    <source>
        <strain evidence="2">20211129_DDA</strain>
        <tissue evidence="2">Liver</tissue>
    </source>
</reference>
<sequence length="80" mass="8778">MTLSRSAVVPLKKLPTHNLWSLCTSPGLQGPCPRLPAEASRRGGLHSWLCRGMGRARLGEEQVRGAPEEGAVAEDWRMRT</sequence>
<protein>
    <submittedName>
        <fullName evidence="2">Uncharacterized protein</fullName>
    </submittedName>
</protein>
<name>A0AAV7MBZ0_PLEWA</name>
<accession>A0AAV7MBZ0</accession>
<dbReference type="EMBL" id="JANPWB010000014">
    <property type="protein sequence ID" value="KAJ1100022.1"/>
    <property type="molecule type" value="Genomic_DNA"/>
</dbReference>
<organism evidence="2 3">
    <name type="scientific">Pleurodeles waltl</name>
    <name type="common">Iberian ribbed newt</name>
    <dbReference type="NCBI Taxonomy" id="8319"/>
    <lineage>
        <taxon>Eukaryota</taxon>
        <taxon>Metazoa</taxon>
        <taxon>Chordata</taxon>
        <taxon>Craniata</taxon>
        <taxon>Vertebrata</taxon>
        <taxon>Euteleostomi</taxon>
        <taxon>Amphibia</taxon>
        <taxon>Batrachia</taxon>
        <taxon>Caudata</taxon>
        <taxon>Salamandroidea</taxon>
        <taxon>Salamandridae</taxon>
        <taxon>Pleurodelinae</taxon>
        <taxon>Pleurodeles</taxon>
    </lineage>
</organism>
<comment type="caution">
    <text evidence="2">The sequence shown here is derived from an EMBL/GenBank/DDBJ whole genome shotgun (WGS) entry which is preliminary data.</text>
</comment>
<dbReference type="AlphaFoldDB" id="A0AAV7MBZ0"/>
<feature type="region of interest" description="Disordered" evidence="1">
    <location>
        <begin position="61"/>
        <end position="80"/>
    </location>
</feature>
<evidence type="ECO:0000313" key="3">
    <source>
        <dbReference type="Proteomes" id="UP001066276"/>
    </source>
</evidence>
<dbReference type="Proteomes" id="UP001066276">
    <property type="component" value="Chromosome 10"/>
</dbReference>
<evidence type="ECO:0000313" key="2">
    <source>
        <dbReference type="EMBL" id="KAJ1100022.1"/>
    </source>
</evidence>
<proteinExistence type="predicted"/>
<keyword evidence="3" id="KW-1185">Reference proteome</keyword>
<gene>
    <name evidence="2" type="ORF">NDU88_005112</name>
</gene>
<evidence type="ECO:0000256" key="1">
    <source>
        <dbReference type="SAM" id="MobiDB-lite"/>
    </source>
</evidence>